<dbReference type="PANTHER" id="PTHR42891">
    <property type="entry name" value="D-GLYCERO-BETA-D-MANNO-HEPTOSE-1,7-BISPHOSPHATE 7-PHOSPHATASE"/>
    <property type="match status" value="1"/>
</dbReference>
<keyword evidence="4 7" id="KW-0378">Hydrolase</keyword>
<dbReference type="NCBIfam" id="TIGR01656">
    <property type="entry name" value="Histidinol-ppas"/>
    <property type="match status" value="1"/>
</dbReference>
<evidence type="ECO:0000256" key="2">
    <source>
        <dbReference type="ARBA" id="ARBA00022490"/>
    </source>
</evidence>
<organism evidence="8 9">
    <name type="scientific">Pelomonas cellulosilytica</name>
    <dbReference type="NCBI Taxonomy" id="2906762"/>
    <lineage>
        <taxon>Bacteria</taxon>
        <taxon>Pseudomonadati</taxon>
        <taxon>Pseudomonadota</taxon>
        <taxon>Betaproteobacteria</taxon>
        <taxon>Burkholderiales</taxon>
        <taxon>Sphaerotilaceae</taxon>
        <taxon>Roseateles</taxon>
    </lineage>
</organism>
<keyword evidence="5 7" id="KW-0119">Carbohydrate metabolism</keyword>
<dbReference type="InterPro" id="IPR006543">
    <property type="entry name" value="Histidinol-phos"/>
</dbReference>
<dbReference type="GO" id="GO:0034200">
    <property type="term" value="F:D-glycero-beta-D-manno-heptose 1,7-bisphosphate 7-phosphatase activity"/>
    <property type="evidence" value="ECO:0007669"/>
    <property type="project" value="UniProtKB-EC"/>
</dbReference>
<evidence type="ECO:0000256" key="7">
    <source>
        <dbReference type="PIRNR" id="PIRNR004682"/>
    </source>
</evidence>
<dbReference type="PANTHER" id="PTHR42891:SF1">
    <property type="entry name" value="D-GLYCERO-BETA-D-MANNO-HEPTOSE-1,7-BISPHOSPHATE 7-PHOSPHATASE"/>
    <property type="match status" value="1"/>
</dbReference>
<dbReference type="InterPro" id="IPR004446">
    <property type="entry name" value="Heptose_bisP_phosphatase"/>
</dbReference>
<dbReference type="NCBIfam" id="TIGR00213">
    <property type="entry name" value="GmhB_yaeD"/>
    <property type="match status" value="1"/>
</dbReference>
<keyword evidence="2 7" id="KW-0963">Cytoplasm</keyword>
<evidence type="ECO:0000256" key="1">
    <source>
        <dbReference type="ARBA" id="ARBA00004496"/>
    </source>
</evidence>
<dbReference type="EC" id="3.1.3.-" evidence="7"/>
<keyword evidence="3" id="KW-0479">Metal-binding</keyword>
<comment type="caution">
    <text evidence="8">The sequence shown here is derived from an EMBL/GenBank/DDBJ whole genome shotgun (WGS) entry which is preliminary data.</text>
</comment>
<keyword evidence="9" id="KW-1185">Reference proteome</keyword>
<accession>A0ABS8XQS8</accession>
<dbReference type="NCBIfam" id="NF006506">
    <property type="entry name" value="PRK08942.1"/>
    <property type="match status" value="1"/>
</dbReference>
<name>A0ABS8XQS8_9BURK</name>
<comment type="subcellular location">
    <subcellularLocation>
        <location evidence="1 7">Cytoplasm</location>
    </subcellularLocation>
</comment>
<dbReference type="InterPro" id="IPR036412">
    <property type="entry name" value="HAD-like_sf"/>
</dbReference>
<evidence type="ECO:0000256" key="5">
    <source>
        <dbReference type="ARBA" id="ARBA00023277"/>
    </source>
</evidence>
<dbReference type="NCBIfam" id="TIGR01662">
    <property type="entry name" value="HAD-SF-IIIA"/>
    <property type="match status" value="1"/>
</dbReference>
<dbReference type="InterPro" id="IPR006549">
    <property type="entry name" value="HAD-SF_hydro_IIIA"/>
</dbReference>
<dbReference type="Gene3D" id="3.40.50.1000">
    <property type="entry name" value="HAD superfamily/HAD-like"/>
    <property type="match status" value="1"/>
</dbReference>
<evidence type="ECO:0000256" key="3">
    <source>
        <dbReference type="ARBA" id="ARBA00022723"/>
    </source>
</evidence>
<evidence type="ECO:0000256" key="6">
    <source>
        <dbReference type="ARBA" id="ARBA00031828"/>
    </source>
</evidence>
<dbReference type="RefSeq" id="WP_233372114.1">
    <property type="nucleotide sequence ID" value="NZ_JAJTWU010000004.1"/>
</dbReference>
<dbReference type="InterPro" id="IPR023214">
    <property type="entry name" value="HAD_sf"/>
</dbReference>
<dbReference type="Proteomes" id="UP001200741">
    <property type="component" value="Unassembled WGS sequence"/>
</dbReference>
<reference evidence="8 9" key="1">
    <citation type="submission" date="2021-12" db="EMBL/GenBank/DDBJ databases">
        <title>Genome seq of P8.</title>
        <authorList>
            <person name="Seo T."/>
        </authorList>
    </citation>
    <scope>NUCLEOTIDE SEQUENCE [LARGE SCALE GENOMIC DNA]</scope>
    <source>
        <strain evidence="8 9">P8</strain>
    </source>
</reference>
<comment type="similarity">
    <text evidence="7">Belongs to the gmhB family.</text>
</comment>
<evidence type="ECO:0000313" key="8">
    <source>
        <dbReference type="EMBL" id="MCE4555094.1"/>
    </source>
</evidence>
<dbReference type="CDD" id="cd07503">
    <property type="entry name" value="HAD_HisB-N"/>
    <property type="match status" value="1"/>
</dbReference>
<dbReference type="PIRSF" id="PIRSF004682">
    <property type="entry name" value="GmhB"/>
    <property type="match status" value="1"/>
</dbReference>
<dbReference type="SUPFAM" id="SSF56784">
    <property type="entry name" value="HAD-like"/>
    <property type="match status" value="1"/>
</dbReference>
<gene>
    <name evidence="8" type="primary">gmhB</name>
    <name evidence="8" type="ORF">LXT13_11765</name>
</gene>
<dbReference type="Pfam" id="PF13242">
    <property type="entry name" value="Hydrolase_like"/>
    <property type="match status" value="1"/>
</dbReference>
<evidence type="ECO:0000256" key="4">
    <source>
        <dbReference type="ARBA" id="ARBA00022801"/>
    </source>
</evidence>
<sequence length="181" mass="19497">MRPAAFLDRDGVINIDHGYLHRWEDFEFVPGAISALRRLQAAGYALVIVTNQSGVARGYYDEATLQSLHDALRAHLVEQGVRLDAIEHCPHLPDGAVARYAIDCDCRKPAPGMILRSAQALGIDLGRSLMFGDKPSDVEAGRRAGVGRTVLVATDANPAVAKGEHPEFTSLADAVDALLND</sequence>
<evidence type="ECO:0000313" key="9">
    <source>
        <dbReference type="Proteomes" id="UP001200741"/>
    </source>
</evidence>
<protein>
    <recommendedName>
        <fullName evidence="6 7">D,D-heptose 1,7-bisphosphate phosphatase</fullName>
        <ecNumber evidence="7">3.1.3.-</ecNumber>
    </recommendedName>
</protein>
<proteinExistence type="inferred from homology"/>
<dbReference type="EMBL" id="JAJTWU010000004">
    <property type="protein sequence ID" value="MCE4555094.1"/>
    <property type="molecule type" value="Genomic_DNA"/>
</dbReference>